<proteinExistence type="predicted"/>
<feature type="region of interest" description="Disordered" evidence="1">
    <location>
        <begin position="126"/>
        <end position="149"/>
    </location>
</feature>
<feature type="region of interest" description="Disordered" evidence="1">
    <location>
        <begin position="38"/>
        <end position="87"/>
    </location>
</feature>
<comment type="caution">
    <text evidence="2">The sequence shown here is derived from an EMBL/GenBank/DDBJ whole genome shotgun (WGS) entry which is preliminary data.</text>
</comment>
<evidence type="ECO:0000256" key="1">
    <source>
        <dbReference type="SAM" id="MobiDB-lite"/>
    </source>
</evidence>
<accession>A0A9N7VFV7</accession>
<reference evidence="2" key="1">
    <citation type="submission" date="2020-03" db="EMBL/GenBank/DDBJ databases">
        <authorList>
            <person name="Weist P."/>
        </authorList>
    </citation>
    <scope>NUCLEOTIDE SEQUENCE</scope>
</reference>
<protein>
    <submittedName>
        <fullName evidence="2">Uncharacterized protein</fullName>
    </submittedName>
</protein>
<dbReference type="AlphaFoldDB" id="A0A9N7VFV7"/>
<dbReference type="Proteomes" id="UP001153269">
    <property type="component" value="Unassembled WGS sequence"/>
</dbReference>
<sequence>MAGSRSQKPQVGKKSLCPGETTTLMRRIQIFCNHLITASTPEPAKPTLQPTSQKEEEDEEEEFVVLSSGRQAEDENPGVSRGGPVPADLAAAACGGLKSIWQVERHPPEHLSHSDSEGLQGGRLSVRLTTTDPDPLSSSPGQVASDLLLPPPPPSSFSLSLLKSRPICTGVIREIVTWLLRPRPVKSGTNRDPTHPHTDSSVAAQAAVVTLHAACIATHDETFQSRPSHLSPLDATEQRGNRGPAAQSKAPIADLHLCVFAAVTVTLSRQEIYTAPQGSEDTGRGGCHGNGPLPGCEDWLIIQDHHR</sequence>
<name>A0A9N7VFV7_PLEPL</name>
<keyword evidence="3" id="KW-1185">Reference proteome</keyword>
<evidence type="ECO:0000313" key="2">
    <source>
        <dbReference type="EMBL" id="CAB1449119.1"/>
    </source>
</evidence>
<evidence type="ECO:0000313" key="3">
    <source>
        <dbReference type="Proteomes" id="UP001153269"/>
    </source>
</evidence>
<feature type="region of interest" description="Disordered" evidence="1">
    <location>
        <begin position="222"/>
        <end position="248"/>
    </location>
</feature>
<gene>
    <name evidence="2" type="ORF">PLEPLA_LOCUS36799</name>
</gene>
<organism evidence="2 3">
    <name type="scientific">Pleuronectes platessa</name>
    <name type="common">European plaice</name>
    <dbReference type="NCBI Taxonomy" id="8262"/>
    <lineage>
        <taxon>Eukaryota</taxon>
        <taxon>Metazoa</taxon>
        <taxon>Chordata</taxon>
        <taxon>Craniata</taxon>
        <taxon>Vertebrata</taxon>
        <taxon>Euteleostomi</taxon>
        <taxon>Actinopterygii</taxon>
        <taxon>Neopterygii</taxon>
        <taxon>Teleostei</taxon>
        <taxon>Neoteleostei</taxon>
        <taxon>Acanthomorphata</taxon>
        <taxon>Carangaria</taxon>
        <taxon>Pleuronectiformes</taxon>
        <taxon>Pleuronectoidei</taxon>
        <taxon>Pleuronectidae</taxon>
        <taxon>Pleuronectes</taxon>
    </lineage>
</organism>
<feature type="compositionally biased region" description="Polar residues" evidence="1">
    <location>
        <begin position="127"/>
        <end position="142"/>
    </location>
</feature>
<dbReference type="EMBL" id="CADEAL010004003">
    <property type="protein sequence ID" value="CAB1449119.1"/>
    <property type="molecule type" value="Genomic_DNA"/>
</dbReference>